<dbReference type="EMBL" id="CP015208">
    <property type="protein sequence ID" value="AOY55497.1"/>
    <property type="molecule type" value="Genomic_DNA"/>
</dbReference>
<keyword evidence="6" id="KW-1185">Reference proteome</keyword>
<dbReference type="AlphaFoldDB" id="A0A1D9DXG4"/>
<evidence type="ECO:0000256" key="2">
    <source>
        <dbReference type="ARBA" id="ARBA00007639"/>
    </source>
</evidence>
<accession>A0A1D9DXG4</accession>
<dbReference type="SUPFAM" id="SSF53822">
    <property type="entry name" value="Periplasmic binding protein-like I"/>
    <property type="match status" value="1"/>
</dbReference>
<dbReference type="PANTHER" id="PTHR30036:SF7">
    <property type="entry name" value="ABC TRANSPORTER PERIPLASMIC-BINDING PROTEIN YPHF"/>
    <property type="match status" value="1"/>
</dbReference>
<organism evidence="5 6">
    <name type="scientific">Candidatus Rhodoluna planktonica</name>
    <dbReference type="NCBI Taxonomy" id="535712"/>
    <lineage>
        <taxon>Bacteria</taxon>
        <taxon>Bacillati</taxon>
        <taxon>Actinomycetota</taxon>
        <taxon>Actinomycetes</taxon>
        <taxon>Micrococcales</taxon>
        <taxon>Microbacteriaceae</taxon>
        <taxon>Luna cluster</taxon>
        <taxon>Luna-1 subcluster</taxon>
        <taxon>Rhodoluna</taxon>
    </lineage>
</organism>
<dbReference type="KEGG" id="rpla:A4Z71_00280"/>
<dbReference type="STRING" id="535712.A4Z71_00280"/>
<evidence type="ECO:0000259" key="4">
    <source>
        <dbReference type="Pfam" id="PF13407"/>
    </source>
</evidence>
<gene>
    <name evidence="5" type="ORF">A4Z71_00280</name>
</gene>
<dbReference type="Proteomes" id="UP000243784">
    <property type="component" value="Chromosome"/>
</dbReference>
<dbReference type="PROSITE" id="PS51257">
    <property type="entry name" value="PROKAR_LIPOPROTEIN"/>
    <property type="match status" value="1"/>
</dbReference>
<dbReference type="GO" id="GO:0030246">
    <property type="term" value="F:carbohydrate binding"/>
    <property type="evidence" value="ECO:0007669"/>
    <property type="project" value="TreeGrafter"/>
</dbReference>
<evidence type="ECO:0000256" key="3">
    <source>
        <dbReference type="SAM" id="SignalP"/>
    </source>
</evidence>
<dbReference type="InterPro" id="IPR050555">
    <property type="entry name" value="Bact_Solute-Bind_Prot2"/>
</dbReference>
<dbReference type="Pfam" id="PF13407">
    <property type="entry name" value="Peripla_BP_4"/>
    <property type="match status" value="1"/>
</dbReference>
<dbReference type="GO" id="GO:0030288">
    <property type="term" value="C:outer membrane-bounded periplasmic space"/>
    <property type="evidence" value="ECO:0007669"/>
    <property type="project" value="TreeGrafter"/>
</dbReference>
<dbReference type="OrthoDB" id="257716at2"/>
<evidence type="ECO:0000256" key="1">
    <source>
        <dbReference type="ARBA" id="ARBA00004196"/>
    </source>
</evidence>
<protein>
    <recommendedName>
        <fullName evidence="4">Periplasmic binding protein domain-containing protein</fullName>
    </recommendedName>
</protein>
<proteinExistence type="inferred from homology"/>
<dbReference type="RefSeq" id="WP_070954014.1">
    <property type="nucleotide sequence ID" value="NZ_CP015208.1"/>
</dbReference>
<reference evidence="5 6" key="1">
    <citation type="journal article" date="2016" name="Biochim. Biophys. Acta">
        <title>Photochemical characterization of actinorhodopsin and its functional existence in the natural host.</title>
        <authorList>
            <person name="Nakamura S."/>
            <person name="Kikukawa T."/>
            <person name="Tamogami J."/>
            <person name="Kamiya M."/>
            <person name="Aizawa T."/>
            <person name="Hahn M.W."/>
            <person name="Ihara K."/>
            <person name="Kamo N."/>
            <person name="Demura M."/>
        </authorList>
    </citation>
    <scope>NUCLEOTIDE SEQUENCE [LARGE SCALE GENOMIC DNA]</scope>
    <source>
        <strain evidence="5 6">MWH-Dar1</strain>
    </source>
</reference>
<keyword evidence="3" id="KW-0732">Signal</keyword>
<dbReference type="PANTHER" id="PTHR30036">
    <property type="entry name" value="D-XYLOSE-BINDING PERIPLASMIC PROTEIN"/>
    <property type="match status" value="1"/>
</dbReference>
<dbReference type="InterPro" id="IPR028082">
    <property type="entry name" value="Peripla_BP_I"/>
</dbReference>
<dbReference type="Gene3D" id="3.40.50.2300">
    <property type="match status" value="2"/>
</dbReference>
<name>A0A1D9DXG4_9MICO</name>
<feature type="domain" description="Periplasmic binding protein" evidence="4">
    <location>
        <begin position="44"/>
        <end position="287"/>
    </location>
</feature>
<comment type="similarity">
    <text evidence="2">Belongs to the bacterial solute-binding protein 2 family.</text>
</comment>
<evidence type="ECO:0000313" key="6">
    <source>
        <dbReference type="Proteomes" id="UP000243784"/>
    </source>
</evidence>
<dbReference type="InterPro" id="IPR025997">
    <property type="entry name" value="SBP_2_dom"/>
</dbReference>
<feature type="chain" id="PRO_5009111751" description="Periplasmic binding protein domain-containing protein" evidence="3">
    <location>
        <begin position="25"/>
        <end position="323"/>
    </location>
</feature>
<evidence type="ECO:0000313" key="5">
    <source>
        <dbReference type="EMBL" id="AOY55497.1"/>
    </source>
</evidence>
<feature type="signal peptide" evidence="3">
    <location>
        <begin position="1"/>
        <end position="24"/>
    </location>
</feature>
<sequence>MSIKKYAALAAVSVLALAGCAAPAAETNDTAAPASDIKVCVYTHGDGGTFWSVAQKGAEQAGEDLGIEVDYQGSTNDAAKQAATIEAGVAAGCDAIAASAPDPEAIKSAMLAAADAGLPLVTMNSGSAVFRDLGAFTHVGQDERIAGQEAGKKFNEMGLKHVLCPIQEAANVGLEERCAGLADTFNGKAENFNLDGGLADLTAAAAKLQAALAADDTIDGIFALNADIAAKAALPAAEAAGKSLKIGTVDMSPEALDAIKAGTIAFAIDQQQYAQGYMSVVLLYLNLTNAHELGGGQPVYTGPGFVTADNVDTVMGLVSAGSR</sequence>
<comment type="subcellular location">
    <subcellularLocation>
        <location evidence="1">Cell envelope</location>
    </subcellularLocation>
</comment>